<feature type="region of interest" description="Disordered" evidence="7">
    <location>
        <begin position="10"/>
        <end position="80"/>
    </location>
</feature>
<feature type="region of interest" description="Disordered" evidence="7">
    <location>
        <begin position="1265"/>
        <end position="1363"/>
    </location>
</feature>
<gene>
    <name evidence="9" type="ORF">DGAL_LOCUS2684</name>
</gene>
<dbReference type="Proteomes" id="UP000789390">
    <property type="component" value="Unassembled WGS sequence"/>
</dbReference>
<reference evidence="9" key="1">
    <citation type="submission" date="2021-11" db="EMBL/GenBank/DDBJ databases">
        <authorList>
            <person name="Schell T."/>
        </authorList>
    </citation>
    <scope>NUCLEOTIDE SEQUENCE</scope>
    <source>
        <strain evidence="9">M5</strain>
    </source>
</reference>
<dbReference type="PROSITE" id="PS51456">
    <property type="entry name" value="MYOSIN_MOTOR"/>
    <property type="match status" value="1"/>
</dbReference>
<feature type="compositionally biased region" description="Low complexity" evidence="7">
    <location>
        <begin position="1304"/>
        <end position="1347"/>
    </location>
</feature>
<feature type="compositionally biased region" description="Polar residues" evidence="7">
    <location>
        <begin position="23"/>
        <end position="32"/>
    </location>
</feature>
<dbReference type="InterPro" id="IPR027417">
    <property type="entry name" value="P-loop_NTPase"/>
</dbReference>
<keyword evidence="10" id="KW-1185">Reference proteome</keyword>
<comment type="caution">
    <text evidence="9">The sequence shown here is derived from an EMBL/GenBank/DDBJ whole genome shotgun (WGS) entry which is preliminary data.</text>
</comment>
<dbReference type="GO" id="GO:0005524">
    <property type="term" value="F:ATP binding"/>
    <property type="evidence" value="ECO:0007669"/>
    <property type="project" value="UniProtKB-UniRule"/>
</dbReference>
<dbReference type="SUPFAM" id="SSF52540">
    <property type="entry name" value="P-loop containing nucleoside triphosphate hydrolases"/>
    <property type="match status" value="1"/>
</dbReference>
<feature type="domain" description="Myosin motor" evidence="8">
    <location>
        <begin position="482"/>
        <end position="1228"/>
    </location>
</feature>
<dbReference type="SMART" id="SM00015">
    <property type="entry name" value="IQ"/>
    <property type="match status" value="1"/>
</dbReference>
<feature type="compositionally biased region" description="Low complexity" evidence="7">
    <location>
        <begin position="348"/>
        <end position="367"/>
    </location>
</feature>
<feature type="region of interest" description="Disordered" evidence="7">
    <location>
        <begin position="835"/>
        <end position="861"/>
    </location>
</feature>
<accession>A0A8J2RG88</accession>
<dbReference type="InterPro" id="IPR036961">
    <property type="entry name" value="Kinesin_motor_dom_sf"/>
</dbReference>
<keyword evidence="5 6" id="KW-0009">Actin-binding</keyword>
<feature type="region of interest" description="Disordered" evidence="7">
    <location>
        <begin position="239"/>
        <end position="264"/>
    </location>
</feature>
<dbReference type="Gene3D" id="3.40.850.10">
    <property type="entry name" value="Kinesin motor domain"/>
    <property type="match status" value="1"/>
</dbReference>
<dbReference type="Gene3D" id="1.10.10.820">
    <property type="match status" value="1"/>
</dbReference>
<dbReference type="GO" id="GO:0051015">
    <property type="term" value="F:actin filament binding"/>
    <property type="evidence" value="ECO:0007669"/>
    <property type="project" value="TreeGrafter"/>
</dbReference>
<feature type="compositionally biased region" description="Gly residues" evidence="7">
    <location>
        <begin position="368"/>
        <end position="383"/>
    </location>
</feature>
<sequence length="1478" mass="163171">MKNFIVASVLGKSKQQNHHHGVEQQQTDQVINKNRGATKGGGGQIFQQQQSTAVLKNVGRRPDVQHHPTSKERPRGKSCDRLMQNRNESCQHYGSEWSDDGGFAQWRAIHHRPTSSSRPETYYHHARPISVSITDRIQFVLRQQDRQQQQNLQRQTDNAFQLATNNHGFQKPFTSQYYPEYHQFPSASNNNGTMGMNGCWAYQSGGSSSEEAVGPKSLDSQWALQRQNNQQQQHQLNDLNRVNHPSPSYPAGASSTDQQTSFSALSRKVSTYGTLPRNRQRFFTAKYHNASSSVGDSMHNGQLQQQQQQPHNQQQQQQSHQQQQQQQQQRLRGVTNGDVGTLRPGRLPQPQHQQQQPPAVSSSALATNGGGGGGGGDSAGGELGSAASSSSQPHSGSAAHSTHSTGLVLSAPTSLQQQQQTQTSLAGPQQQQQPPHSTAKTDQTDSGEALKRRNNDLCSSAGGGGGGSGTLRRGAARSTPCNVDDLIHLAGPLTEDAVLKTLQARFYADEFFTNIGPILLAFNPYNEVGNALTLSSTRNIVQKPQLVRVVQEAVRQQSETGYPQAIILSGCSGSGKTYASMLLLRQLFDVAGGGPETDAFKHLAAAFTVLRSLGSAKTQANSESSRIGHFIEVQVTDGALYRTKIHCYFLDQTRVVRQLAQEKNYHIFYQMLAGLTAEERARLSLEGYSVDNLRYLNRGDTRCNQAEDARRFANWKACLGVLGIPFLDVVRVLAAVLLLGNLQFHETNGGGGQCETHEAELKAVAGLLGVTPASLLRGLTMRTHNVRGQLVKSICDANMSGGARDALAKALYCRTVATIVRRANSLKRLCMSGTLSSDSNDSVHNQAEVASQHASTVGTAGSKSSRSMAVLNTAVRHATDGFIGILDMFGFEDPKPSQLEHLCINLCAETMQHFFNTHIFKSSIESCREEGIQCELEPDYVDNVPCIDLISSLRTGLLSMLDVECSARGTPESYVQKVRLQHKHNSRLFESKSVASDLRVFGIQHFAGRVVYDASDCLDTNRDVLPDDLVSVFYKQSCQFGFATHLFGSELKVLFAQETAPRGIRFRISPTSHTDLLNGDDPVSTLTQDFHTRLDNLLRTLVHAKPHFIRCVRANNTETTGHFDRSVVSRQVRALQVLETVNLMAGGYPHRMRFKAFNARYKMLAPFKRLKRVDDKALDDCSLILQSFQANTTLQLPKDSNVSTSWSLGKRHIFLSEGARQQLEALRAETRHNAAVSIQSTWRGWHFRRRWPTVKRQLELRMGRNANNSSMSVNNAGNLQNHQVSGGASHVNLNRGNSHPANRNQQQQPQQQQLQQSQQQQQQQSQQSQQLSGVGQNVSSSQQQQQSYGRPRPQPIACTPPPEALAGLHQEKCDAKTIQHTCSLFGLDLERPPPLPPSRSYTVAGNSKLGYPQTRIMKSTFPEDANGDVVLRGGEAVMVMGASHRRGHLLVEHKNHHFHVPYQFLELKSNSQQPGVDI</sequence>
<evidence type="ECO:0000313" key="9">
    <source>
        <dbReference type="EMBL" id="CAH0100454.1"/>
    </source>
</evidence>
<dbReference type="CDD" id="cd14881">
    <property type="entry name" value="MYSc_Myo20"/>
    <property type="match status" value="1"/>
</dbReference>
<dbReference type="GO" id="GO:0003774">
    <property type="term" value="F:cytoskeletal motor activity"/>
    <property type="evidence" value="ECO:0007669"/>
    <property type="project" value="UniProtKB-UniRule"/>
</dbReference>
<dbReference type="GO" id="GO:0016459">
    <property type="term" value="C:myosin complex"/>
    <property type="evidence" value="ECO:0007669"/>
    <property type="project" value="UniProtKB-KW"/>
</dbReference>
<organism evidence="9 10">
    <name type="scientific">Daphnia galeata</name>
    <dbReference type="NCBI Taxonomy" id="27404"/>
    <lineage>
        <taxon>Eukaryota</taxon>
        <taxon>Metazoa</taxon>
        <taxon>Ecdysozoa</taxon>
        <taxon>Arthropoda</taxon>
        <taxon>Crustacea</taxon>
        <taxon>Branchiopoda</taxon>
        <taxon>Diplostraca</taxon>
        <taxon>Cladocera</taxon>
        <taxon>Anomopoda</taxon>
        <taxon>Daphniidae</taxon>
        <taxon>Daphnia</taxon>
    </lineage>
</organism>
<dbReference type="GO" id="GO:0007015">
    <property type="term" value="P:actin filament organization"/>
    <property type="evidence" value="ECO:0007669"/>
    <property type="project" value="TreeGrafter"/>
</dbReference>
<keyword evidence="3 6" id="KW-0518">Myosin</keyword>
<feature type="binding site" evidence="6">
    <location>
        <begin position="570"/>
        <end position="577"/>
    </location>
    <ligand>
        <name>ATP</name>
        <dbReference type="ChEBI" id="CHEBI:30616"/>
    </ligand>
</feature>
<comment type="similarity">
    <text evidence="6">Belongs to the TRAFAC class myosin-kinesin ATPase superfamily. Myosin family.</text>
</comment>
<dbReference type="Gene3D" id="1.20.5.4820">
    <property type="match status" value="1"/>
</dbReference>
<evidence type="ECO:0000259" key="8">
    <source>
        <dbReference type="PROSITE" id="PS51456"/>
    </source>
</evidence>
<dbReference type="PANTHER" id="PTHR13140">
    <property type="entry name" value="MYOSIN"/>
    <property type="match status" value="1"/>
</dbReference>
<feature type="compositionally biased region" description="Polar residues" evidence="7">
    <location>
        <begin position="1279"/>
        <end position="1303"/>
    </location>
</feature>
<feature type="region of interest" description="Actin-binding" evidence="6">
    <location>
        <begin position="1094"/>
        <end position="1116"/>
    </location>
</feature>
<dbReference type="InterPro" id="IPR000048">
    <property type="entry name" value="IQ_motif_EF-hand-BS"/>
</dbReference>
<name>A0A8J2RG88_9CRUS</name>
<dbReference type="GO" id="GO:0005737">
    <property type="term" value="C:cytoplasm"/>
    <property type="evidence" value="ECO:0007669"/>
    <property type="project" value="UniProtKB-ARBA"/>
</dbReference>
<dbReference type="PRINTS" id="PR00193">
    <property type="entry name" value="MYOSINHEAVY"/>
</dbReference>
<evidence type="ECO:0000256" key="1">
    <source>
        <dbReference type="ARBA" id="ARBA00022741"/>
    </source>
</evidence>
<feature type="compositionally biased region" description="Polar residues" evidence="7">
    <location>
        <begin position="290"/>
        <end position="301"/>
    </location>
</feature>
<feature type="region of interest" description="Disordered" evidence="7">
    <location>
        <begin position="290"/>
        <end position="477"/>
    </location>
</feature>
<dbReference type="SMART" id="SM00242">
    <property type="entry name" value="MYSc"/>
    <property type="match status" value="1"/>
</dbReference>
<feature type="compositionally biased region" description="Low complexity" evidence="7">
    <location>
        <begin position="384"/>
        <end position="438"/>
    </location>
</feature>
<feature type="compositionally biased region" description="Low complexity" evidence="7">
    <location>
        <begin position="1265"/>
        <end position="1278"/>
    </location>
</feature>
<evidence type="ECO:0000256" key="5">
    <source>
        <dbReference type="ARBA" id="ARBA00023203"/>
    </source>
</evidence>
<feature type="compositionally biased region" description="Basic and acidic residues" evidence="7">
    <location>
        <begin position="60"/>
        <end position="80"/>
    </location>
</feature>
<dbReference type="Gene3D" id="1.20.120.720">
    <property type="entry name" value="Myosin VI head, motor domain, U50 subdomain"/>
    <property type="match status" value="1"/>
</dbReference>
<dbReference type="Gene3D" id="1.20.58.530">
    <property type="match status" value="1"/>
</dbReference>
<evidence type="ECO:0000313" key="10">
    <source>
        <dbReference type="Proteomes" id="UP000789390"/>
    </source>
</evidence>
<dbReference type="PANTHER" id="PTHR13140:SF498">
    <property type="entry name" value="DACHS, ISOFORM E"/>
    <property type="match status" value="1"/>
</dbReference>
<evidence type="ECO:0000256" key="7">
    <source>
        <dbReference type="SAM" id="MobiDB-lite"/>
    </source>
</evidence>
<dbReference type="Pfam" id="PF00063">
    <property type="entry name" value="Myosin_head"/>
    <property type="match status" value="2"/>
</dbReference>
<proteinExistence type="inferred from homology"/>
<keyword evidence="1 6" id="KW-0547">Nucleotide-binding</keyword>
<keyword evidence="4 6" id="KW-0505">Motor protein</keyword>
<dbReference type="PROSITE" id="PS50096">
    <property type="entry name" value="IQ"/>
    <property type="match status" value="1"/>
</dbReference>
<dbReference type="OrthoDB" id="370884at2759"/>
<dbReference type="EMBL" id="CAKKLH010000036">
    <property type="protein sequence ID" value="CAH0100454.1"/>
    <property type="molecule type" value="Genomic_DNA"/>
</dbReference>
<dbReference type="InterPro" id="IPR001609">
    <property type="entry name" value="Myosin_head_motor_dom-like"/>
</dbReference>
<evidence type="ECO:0000256" key="4">
    <source>
        <dbReference type="ARBA" id="ARBA00023175"/>
    </source>
</evidence>
<keyword evidence="2 6" id="KW-0067">ATP-binding</keyword>
<evidence type="ECO:0000256" key="2">
    <source>
        <dbReference type="ARBA" id="ARBA00022840"/>
    </source>
</evidence>
<feature type="compositionally biased region" description="Pro residues" evidence="7">
    <location>
        <begin position="1352"/>
        <end position="1363"/>
    </location>
</feature>
<evidence type="ECO:0000256" key="3">
    <source>
        <dbReference type="ARBA" id="ARBA00023123"/>
    </source>
</evidence>
<dbReference type="GO" id="GO:0016020">
    <property type="term" value="C:membrane"/>
    <property type="evidence" value="ECO:0007669"/>
    <property type="project" value="TreeGrafter"/>
</dbReference>
<protein>
    <recommendedName>
        <fullName evidence="8">Myosin motor domain-containing protein</fullName>
    </recommendedName>
</protein>
<evidence type="ECO:0000256" key="6">
    <source>
        <dbReference type="PROSITE-ProRule" id="PRU00782"/>
    </source>
</evidence>
<feature type="compositionally biased region" description="Polar residues" evidence="7">
    <location>
        <begin position="253"/>
        <end position="264"/>
    </location>
</feature>
<dbReference type="InterPro" id="IPR036029">
    <property type="entry name" value="MYSc_Myo20"/>
</dbReference>
<feature type="compositionally biased region" description="Low complexity" evidence="7">
    <location>
        <begin position="302"/>
        <end position="329"/>
    </location>
</feature>